<evidence type="ECO:0000313" key="2">
    <source>
        <dbReference type="Proteomes" id="UP000807469"/>
    </source>
</evidence>
<gene>
    <name evidence="1" type="ORF">BDN70DRAFT_931022</name>
</gene>
<sequence length="295" mass="33377">MPNHALEYFETQTTVDDLAERLSSCLSKVTSLKRLNLQLGQQPWAGYPSSMKHVLLASISLHSLEHFSLDGAFMNSEDLHLILMNDLGRNITTLEFHHLRVSGLHPTSTVTTSQLIPSPSAFFYSLKTLKIYSFQLAYVIVRFLADYRISKLPLRTLDLSIKSRQLESVIQSLVDLSSASIVILKITTRFGSFNPNNTSGTITSSETTKLTLPHDSLREMHVVHLEIGDKPKGIPWMLSLFSLATLPRLKTIKLDINSIFYRDYISVDNPQFPDYIPSLSWELWRNLDEILSGPT</sequence>
<evidence type="ECO:0000313" key="1">
    <source>
        <dbReference type="EMBL" id="KAF9481246.1"/>
    </source>
</evidence>
<accession>A0A9P5Z892</accession>
<dbReference type="SUPFAM" id="SSF52047">
    <property type="entry name" value="RNI-like"/>
    <property type="match status" value="1"/>
</dbReference>
<proteinExistence type="predicted"/>
<organism evidence="1 2">
    <name type="scientific">Pholiota conissans</name>
    <dbReference type="NCBI Taxonomy" id="109636"/>
    <lineage>
        <taxon>Eukaryota</taxon>
        <taxon>Fungi</taxon>
        <taxon>Dikarya</taxon>
        <taxon>Basidiomycota</taxon>
        <taxon>Agaricomycotina</taxon>
        <taxon>Agaricomycetes</taxon>
        <taxon>Agaricomycetidae</taxon>
        <taxon>Agaricales</taxon>
        <taxon>Agaricineae</taxon>
        <taxon>Strophariaceae</taxon>
        <taxon>Pholiota</taxon>
    </lineage>
</organism>
<name>A0A9P5Z892_9AGAR</name>
<comment type="caution">
    <text evidence="1">The sequence shown here is derived from an EMBL/GenBank/DDBJ whole genome shotgun (WGS) entry which is preliminary data.</text>
</comment>
<protein>
    <submittedName>
        <fullName evidence="1">Uncharacterized protein</fullName>
    </submittedName>
</protein>
<keyword evidence="2" id="KW-1185">Reference proteome</keyword>
<dbReference type="EMBL" id="MU155181">
    <property type="protein sequence ID" value="KAF9481246.1"/>
    <property type="molecule type" value="Genomic_DNA"/>
</dbReference>
<dbReference type="AlphaFoldDB" id="A0A9P5Z892"/>
<reference evidence="1" key="1">
    <citation type="submission" date="2020-11" db="EMBL/GenBank/DDBJ databases">
        <authorList>
            <consortium name="DOE Joint Genome Institute"/>
            <person name="Ahrendt S."/>
            <person name="Riley R."/>
            <person name="Andreopoulos W."/>
            <person name="Labutti K."/>
            <person name="Pangilinan J."/>
            <person name="Ruiz-Duenas F.J."/>
            <person name="Barrasa J.M."/>
            <person name="Sanchez-Garcia M."/>
            <person name="Camarero S."/>
            <person name="Miyauchi S."/>
            <person name="Serrano A."/>
            <person name="Linde D."/>
            <person name="Babiker R."/>
            <person name="Drula E."/>
            <person name="Ayuso-Fernandez I."/>
            <person name="Pacheco R."/>
            <person name="Padilla G."/>
            <person name="Ferreira P."/>
            <person name="Barriuso J."/>
            <person name="Kellner H."/>
            <person name="Castanera R."/>
            <person name="Alfaro M."/>
            <person name="Ramirez L."/>
            <person name="Pisabarro A.G."/>
            <person name="Kuo A."/>
            <person name="Tritt A."/>
            <person name="Lipzen A."/>
            <person name="He G."/>
            <person name="Yan M."/>
            <person name="Ng V."/>
            <person name="Cullen D."/>
            <person name="Martin F."/>
            <person name="Rosso M.-N."/>
            <person name="Henrissat B."/>
            <person name="Hibbett D."/>
            <person name="Martinez A.T."/>
            <person name="Grigoriev I.V."/>
        </authorList>
    </citation>
    <scope>NUCLEOTIDE SEQUENCE</scope>
    <source>
        <strain evidence="1">CIRM-BRFM 674</strain>
    </source>
</reference>
<dbReference type="Proteomes" id="UP000807469">
    <property type="component" value="Unassembled WGS sequence"/>
</dbReference>